<accession>A0A1M4VCC9</accession>
<dbReference type="RefSeq" id="WP_073153734.1">
    <property type="nucleotide sequence ID" value="NZ_FQVL01000002.1"/>
</dbReference>
<evidence type="ECO:0000313" key="3">
    <source>
        <dbReference type="Proteomes" id="UP000184476"/>
    </source>
</evidence>
<dbReference type="SUPFAM" id="SSF46689">
    <property type="entry name" value="Homeodomain-like"/>
    <property type="match status" value="1"/>
</dbReference>
<organism evidence="2 3">
    <name type="scientific">Seinonella peptonophila</name>
    <dbReference type="NCBI Taxonomy" id="112248"/>
    <lineage>
        <taxon>Bacteria</taxon>
        <taxon>Bacillati</taxon>
        <taxon>Bacillota</taxon>
        <taxon>Bacilli</taxon>
        <taxon>Bacillales</taxon>
        <taxon>Thermoactinomycetaceae</taxon>
        <taxon>Seinonella</taxon>
    </lineage>
</organism>
<dbReference type="InterPro" id="IPR009057">
    <property type="entry name" value="Homeodomain-like_sf"/>
</dbReference>
<dbReference type="Pfam" id="PF13022">
    <property type="entry name" value="HTH_Tnp_1_2"/>
    <property type="match status" value="1"/>
</dbReference>
<proteinExistence type="predicted"/>
<dbReference type="AlphaFoldDB" id="A0A1M4VCC9"/>
<feature type="domain" description="Homeodomain phBC6A51-type" evidence="1">
    <location>
        <begin position="1"/>
        <end position="108"/>
    </location>
</feature>
<name>A0A1M4VCC9_9BACL</name>
<sequence>MAKKGERKLLDTRHRKVMLMLLEGGRTMQQIADEIGVNRTTIYTWIGRPDFKREYNNMVISETKSQLSDVLQSMVDAAVEDRSAAAAKIILEANEVLGKKEDSKIEVHNNTVDVTELRARIEEFQAEKNEG</sequence>
<dbReference type="EMBL" id="FQVL01000002">
    <property type="protein sequence ID" value="SHE66595.1"/>
    <property type="molecule type" value="Genomic_DNA"/>
</dbReference>
<protein>
    <submittedName>
        <fullName evidence="2">Helix-turn-helix of insertion element transposase</fullName>
    </submittedName>
</protein>
<evidence type="ECO:0000259" key="1">
    <source>
        <dbReference type="Pfam" id="PF13022"/>
    </source>
</evidence>
<dbReference type="InterPro" id="IPR024978">
    <property type="entry name" value="Homeodomain_phBC6A51-type"/>
</dbReference>
<dbReference type="Proteomes" id="UP000184476">
    <property type="component" value="Unassembled WGS sequence"/>
</dbReference>
<dbReference type="Gene3D" id="1.10.10.60">
    <property type="entry name" value="Homeodomain-like"/>
    <property type="match status" value="1"/>
</dbReference>
<reference evidence="2 3" key="1">
    <citation type="submission" date="2016-11" db="EMBL/GenBank/DDBJ databases">
        <authorList>
            <person name="Jaros S."/>
            <person name="Januszkiewicz K."/>
            <person name="Wedrychowicz H."/>
        </authorList>
    </citation>
    <scope>NUCLEOTIDE SEQUENCE [LARGE SCALE GENOMIC DNA]</scope>
    <source>
        <strain evidence="2 3">DSM 44666</strain>
    </source>
</reference>
<gene>
    <name evidence="2" type="ORF">SAMN05444392_102290</name>
</gene>
<evidence type="ECO:0000313" key="2">
    <source>
        <dbReference type="EMBL" id="SHE66595.1"/>
    </source>
</evidence>
<keyword evidence="3" id="KW-1185">Reference proteome</keyword>
<dbReference type="OrthoDB" id="2199833at2"/>